<dbReference type="FunFam" id="3.90.226.10:FF:000025">
    <property type="entry name" value="Peroxisomal fatty acid beta-oxidation multifunctional protein"/>
    <property type="match status" value="1"/>
</dbReference>
<dbReference type="GO" id="GO:0006635">
    <property type="term" value="P:fatty acid beta-oxidation"/>
    <property type="evidence" value="ECO:0007669"/>
    <property type="project" value="TreeGrafter"/>
</dbReference>
<dbReference type="PANTHER" id="PTHR23309:SF53">
    <property type="entry name" value="PEROXISOMAL FATTY ACID BETA-OXIDATION MULTIFUNCTIONAL PROTEIN AIM1"/>
    <property type="match status" value="1"/>
</dbReference>
<dbReference type="GO" id="GO:0070403">
    <property type="term" value="F:NAD+ binding"/>
    <property type="evidence" value="ECO:0007669"/>
    <property type="project" value="InterPro"/>
</dbReference>
<evidence type="ECO:0000256" key="4">
    <source>
        <dbReference type="RuleBase" id="RU003707"/>
    </source>
</evidence>
<evidence type="ECO:0000256" key="2">
    <source>
        <dbReference type="ARBA" id="ARBA00023239"/>
    </source>
</evidence>
<dbReference type="Proteomes" id="UP000593575">
    <property type="component" value="Unassembled WGS sequence"/>
</dbReference>
<keyword evidence="7" id="KW-1185">Reference proteome</keyword>
<reference evidence="6 7" key="1">
    <citation type="journal article" date="2019" name="Genome Biol. Evol.">
        <title>Insights into the evolution of the New World diploid cottons (Gossypium, subgenus Houzingenia) based on genome sequencing.</title>
        <authorList>
            <person name="Grover C.E."/>
            <person name="Arick M.A. 2nd"/>
            <person name="Thrash A."/>
            <person name="Conover J.L."/>
            <person name="Sanders W.S."/>
            <person name="Peterson D.G."/>
            <person name="Frelichowski J.E."/>
            <person name="Scheffler J.A."/>
            <person name="Scheffler B.E."/>
            <person name="Wendel J.F."/>
        </authorList>
    </citation>
    <scope>NUCLEOTIDE SEQUENCE [LARGE SCALE GENOMIC DNA]</scope>
    <source>
        <strain evidence="6">6</strain>
        <tissue evidence="6">Leaf</tissue>
    </source>
</reference>
<dbReference type="InterPro" id="IPR018376">
    <property type="entry name" value="Enoyl-CoA_hyd/isom_CS"/>
</dbReference>
<dbReference type="InterPro" id="IPR006176">
    <property type="entry name" value="3-OHacyl-CoA_DH_NAD-bd"/>
</dbReference>
<dbReference type="Gene3D" id="3.90.226.10">
    <property type="entry name" value="2-enoyl-CoA Hydratase, Chain A, domain 1"/>
    <property type="match status" value="1"/>
</dbReference>
<dbReference type="Gene3D" id="3.40.50.720">
    <property type="entry name" value="NAD(P)-binding Rossmann-like Domain"/>
    <property type="match status" value="1"/>
</dbReference>
<proteinExistence type="inferred from homology"/>
<evidence type="ECO:0000313" key="7">
    <source>
        <dbReference type="Proteomes" id="UP000593575"/>
    </source>
</evidence>
<dbReference type="AlphaFoldDB" id="A0A7J9JXC9"/>
<comment type="caution">
    <text evidence="6">The sequence shown here is derived from an EMBL/GenBank/DDBJ whole genome shotgun (WGS) entry which is preliminary data.</text>
</comment>
<feature type="domain" description="3-hydroxyacyl-CoA dehydrogenase NAD binding" evidence="5">
    <location>
        <begin position="307"/>
        <end position="350"/>
    </location>
</feature>
<dbReference type="InterPro" id="IPR029045">
    <property type="entry name" value="ClpP/crotonase-like_dom_sf"/>
</dbReference>
<name>A0A7J9JXC9_9ROSI</name>
<keyword evidence="3" id="KW-0511">Multifunctional enzyme</keyword>
<protein>
    <recommendedName>
        <fullName evidence="5">3-hydroxyacyl-CoA dehydrogenase NAD binding domain-containing protein</fullName>
    </recommendedName>
</protein>
<evidence type="ECO:0000259" key="5">
    <source>
        <dbReference type="Pfam" id="PF02737"/>
    </source>
</evidence>
<dbReference type="InterPro" id="IPR001753">
    <property type="entry name" value="Enoyl-CoA_hydra/iso"/>
</dbReference>
<dbReference type="InterPro" id="IPR036291">
    <property type="entry name" value="NAD(P)-bd_dom_sf"/>
</dbReference>
<sequence length="366" mass="38920">MAMAVTMEVGNDGVAVISISNPPLNIINAAMLAALKEKFGEATRRRDVKAIVLTGKGGRFSGGFDINAFQNPSGDTSDRTIESIDLVLNTIEDCKKPVVAAIEGLALGGGLELAMGCHARIAAPKTQLGLPELTLGVIPGLGGTQSLPKLVGVSKAIEMMLFSKLIMSEEGKLLGLIDEIATSEELVRVSRLHALEISDGCKPWVRSLHRTDKIGSLSEAQQLLRTAREQAKRTAPNMPQHLACLDAVEEGLLHGGYKGLLKEAAVSKELVQSNTTKALTHLFFAQRATAKVPNITDVGLKPNNVKKVGIIGGGIMGSGIATSLMLSNITVFLKEINSEYLLKGMKTVEGGYYIDTLRAPFVNIVL</sequence>
<dbReference type="EMBL" id="JABFAE010000010">
    <property type="protein sequence ID" value="MBA0838843.1"/>
    <property type="molecule type" value="Genomic_DNA"/>
</dbReference>
<dbReference type="CDD" id="cd06558">
    <property type="entry name" value="crotonase-like"/>
    <property type="match status" value="1"/>
</dbReference>
<gene>
    <name evidence="6" type="ORF">Goarm_004632</name>
</gene>
<keyword evidence="1" id="KW-0413">Isomerase</keyword>
<dbReference type="GO" id="GO:0016853">
    <property type="term" value="F:isomerase activity"/>
    <property type="evidence" value="ECO:0007669"/>
    <property type="project" value="UniProtKB-KW"/>
</dbReference>
<keyword evidence="2" id="KW-0456">Lyase</keyword>
<evidence type="ECO:0000313" key="6">
    <source>
        <dbReference type="EMBL" id="MBA0838843.1"/>
    </source>
</evidence>
<dbReference type="PROSITE" id="PS00166">
    <property type="entry name" value="ENOYL_COA_HYDRATASE"/>
    <property type="match status" value="1"/>
</dbReference>
<dbReference type="SUPFAM" id="SSF52096">
    <property type="entry name" value="ClpP/crotonase"/>
    <property type="match status" value="1"/>
</dbReference>
<evidence type="ECO:0000256" key="3">
    <source>
        <dbReference type="ARBA" id="ARBA00023268"/>
    </source>
</evidence>
<dbReference type="GO" id="GO:0005777">
    <property type="term" value="C:peroxisome"/>
    <property type="evidence" value="ECO:0007669"/>
    <property type="project" value="TreeGrafter"/>
</dbReference>
<organism evidence="6 7">
    <name type="scientific">Gossypium armourianum</name>
    <dbReference type="NCBI Taxonomy" id="34283"/>
    <lineage>
        <taxon>Eukaryota</taxon>
        <taxon>Viridiplantae</taxon>
        <taxon>Streptophyta</taxon>
        <taxon>Embryophyta</taxon>
        <taxon>Tracheophyta</taxon>
        <taxon>Spermatophyta</taxon>
        <taxon>Magnoliopsida</taxon>
        <taxon>eudicotyledons</taxon>
        <taxon>Gunneridae</taxon>
        <taxon>Pentapetalae</taxon>
        <taxon>rosids</taxon>
        <taxon>malvids</taxon>
        <taxon>Malvales</taxon>
        <taxon>Malvaceae</taxon>
        <taxon>Malvoideae</taxon>
        <taxon>Gossypium</taxon>
    </lineage>
</organism>
<dbReference type="PANTHER" id="PTHR23309">
    <property type="entry name" value="3-HYDROXYACYL-COA DEHYROGENASE"/>
    <property type="match status" value="1"/>
</dbReference>
<evidence type="ECO:0000256" key="1">
    <source>
        <dbReference type="ARBA" id="ARBA00023235"/>
    </source>
</evidence>
<dbReference type="GO" id="GO:0016829">
    <property type="term" value="F:lyase activity"/>
    <property type="evidence" value="ECO:0007669"/>
    <property type="project" value="UniProtKB-KW"/>
</dbReference>
<comment type="similarity">
    <text evidence="4">Belongs to the enoyl-CoA hydratase/isomerase family.</text>
</comment>
<dbReference type="Pfam" id="PF02737">
    <property type="entry name" value="3HCDH_N"/>
    <property type="match status" value="1"/>
</dbReference>
<accession>A0A7J9JXC9</accession>
<dbReference type="SUPFAM" id="SSF51735">
    <property type="entry name" value="NAD(P)-binding Rossmann-fold domains"/>
    <property type="match status" value="1"/>
</dbReference>
<dbReference type="Pfam" id="PF00378">
    <property type="entry name" value="ECH_1"/>
    <property type="match status" value="1"/>
</dbReference>
<dbReference type="GO" id="GO:0003857">
    <property type="term" value="F:(3S)-3-hydroxyacyl-CoA dehydrogenase (NAD+) activity"/>
    <property type="evidence" value="ECO:0007669"/>
    <property type="project" value="TreeGrafter"/>
</dbReference>